<keyword evidence="3 10" id="KW-0812">Transmembrane</keyword>
<evidence type="ECO:0000256" key="8">
    <source>
        <dbReference type="ARBA" id="ARBA00022989"/>
    </source>
</evidence>
<dbReference type="NCBIfam" id="TIGR01494">
    <property type="entry name" value="ATPase_P-type"/>
    <property type="match status" value="1"/>
</dbReference>
<dbReference type="InterPro" id="IPR027256">
    <property type="entry name" value="P-typ_ATPase_IB"/>
</dbReference>
<dbReference type="GO" id="GO:0005886">
    <property type="term" value="C:plasma membrane"/>
    <property type="evidence" value="ECO:0007669"/>
    <property type="project" value="UniProtKB-SubCell"/>
</dbReference>
<dbReference type="InterPro" id="IPR023214">
    <property type="entry name" value="HAD_sf"/>
</dbReference>
<dbReference type="GO" id="GO:0016887">
    <property type="term" value="F:ATP hydrolysis activity"/>
    <property type="evidence" value="ECO:0007669"/>
    <property type="project" value="InterPro"/>
</dbReference>
<evidence type="ECO:0000313" key="13">
    <source>
        <dbReference type="EMBL" id="STO23509.1"/>
    </source>
</evidence>
<keyword evidence="8 10" id="KW-1133">Transmembrane helix</keyword>
<dbReference type="SUPFAM" id="SSF56784">
    <property type="entry name" value="HAD-like"/>
    <property type="match status" value="1"/>
</dbReference>
<comment type="subcellular location">
    <subcellularLocation>
        <location evidence="10">Cell membrane</location>
    </subcellularLocation>
    <subcellularLocation>
        <location evidence="1">Endomembrane system</location>
        <topology evidence="1">Multi-pass membrane protein</topology>
    </subcellularLocation>
</comment>
<keyword evidence="10" id="KW-1003">Cell membrane</keyword>
<protein>
    <submittedName>
        <fullName evidence="13">Cation-transporting ATPase PacS</fullName>
        <ecNumber evidence="13">3.6.3.-</ecNumber>
    </submittedName>
    <submittedName>
        <fullName evidence="12">Cu2+-exporting ATPase</fullName>
    </submittedName>
</protein>
<feature type="transmembrane region" description="Helical" evidence="10">
    <location>
        <begin position="117"/>
        <end position="135"/>
    </location>
</feature>
<evidence type="ECO:0000313" key="14">
    <source>
        <dbReference type="Proteomes" id="UP000186808"/>
    </source>
</evidence>
<dbReference type="Pfam" id="PF00702">
    <property type="entry name" value="Hydrolase"/>
    <property type="match status" value="1"/>
</dbReference>
<dbReference type="InterPro" id="IPR036412">
    <property type="entry name" value="HAD-like_sf"/>
</dbReference>
<dbReference type="EC" id="3.6.3.-" evidence="13"/>
<dbReference type="Proteomes" id="UP000186808">
    <property type="component" value="Unassembled WGS sequence"/>
</dbReference>
<dbReference type="InterPro" id="IPR059000">
    <property type="entry name" value="ATPase_P-type_domA"/>
</dbReference>
<keyword evidence="6 10" id="KW-0067">ATP-binding</keyword>
<dbReference type="PRINTS" id="PR00119">
    <property type="entry name" value="CATATPASE"/>
</dbReference>
<dbReference type="Gene3D" id="3.40.1110.10">
    <property type="entry name" value="Calcium-transporting ATPase, cytoplasmic domain N"/>
    <property type="match status" value="1"/>
</dbReference>
<dbReference type="Pfam" id="PF00122">
    <property type="entry name" value="E1-E2_ATPase"/>
    <property type="match status" value="1"/>
</dbReference>
<dbReference type="STRING" id="464.Lgor_2297"/>
<evidence type="ECO:0000256" key="5">
    <source>
        <dbReference type="ARBA" id="ARBA00022741"/>
    </source>
</evidence>
<gene>
    <name evidence="13" type="primary">pacS</name>
    <name evidence="13" type="ORF">NCTC11401_00308</name>
    <name evidence="12" type="ORF">SAMN05421777_11840</name>
</gene>
<evidence type="ECO:0000256" key="1">
    <source>
        <dbReference type="ARBA" id="ARBA00004127"/>
    </source>
</evidence>
<reference evidence="12 14" key="1">
    <citation type="submission" date="2017-01" db="EMBL/GenBank/DDBJ databases">
        <authorList>
            <person name="Varghese N."/>
            <person name="Submissions S."/>
        </authorList>
    </citation>
    <scope>NUCLEOTIDE SEQUENCE [LARGE SCALE GENOMIC DNA]</scope>
    <source>
        <strain evidence="12 14">ATCC 33342</strain>
    </source>
</reference>
<dbReference type="InterPro" id="IPR001757">
    <property type="entry name" value="P_typ_ATPase"/>
</dbReference>
<evidence type="ECO:0000256" key="6">
    <source>
        <dbReference type="ARBA" id="ARBA00022840"/>
    </source>
</evidence>
<keyword evidence="14" id="KW-1185">Reference proteome</keyword>
<reference evidence="13 15" key="2">
    <citation type="submission" date="2018-06" db="EMBL/GenBank/DDBJ databases">
        <authorList>
            <consortium name="Pathogen Informatics"/>
            <person name="Doyle S."/>
        </authorList>
    </citation>
    <scope>NUCLEOTIDE SEQUENCE [LARGE SCALE GENOMIC DNA]</scope>
    <source>
        <strain evidence="13 15">NCTC11401</strain>
    </source>
</reference>
<dbReference type="GO" id="GO:0012505">
    <property type="term" value="C:endomembrane system"/>
    <property type="evidence" value="ECO:0007669"/>
    <property type="project" value="UniProtKB-SubCell"/>
</dbReference>
<dbReference type="SUPFAM" id="SSF81653">
    <property type="entry name" value="Calcium ATPase, transduction domain A"/>
    <property type="match status" value="1"/>
</dbReference>
<evidence type="ECO:0000256" key="3">
    <source>
        <dbReference type="ARBA" id="ARBA00022692"/>
    </source>
</evidence>
<dbReference type="Proteomes" id="UP000254374">
    <property type="component" value="Unassembled WGS sequence"/>
</dbReference>
<feature type="transmembrane region" description="Helical" evidence="10">
    <location>
        <begin position="708"/>
        <end position="729"/>
    </location>
</feature>
<feature type="transmembrane region" description="Helical" evidence="10">
    <location>
        <begin position="383"/>
        <end position="408"/>
    </location>
</feature>
<dbReference type="GO" id="GO:0055070">
    <property type="term" value="P:copper ion homeostasis"/>
    <property type="evidence" value="ECO:0007669"/>
    <property type="project" value="TreeGrafter"/>
</dbReference>
<proteinExistence type="inferred from homology"/>
<evidence type="ECO:0000256" key="4">
    <source>
        <dbReference type="ARBA" id="ARBA00022723"/>
    </source>
</evidence>
<dbReference type="PANTHER" id="PTHR43520:SF8">
    <property type="entry name" value="P-TYPE CU(+) TRANSPORTER"/>
    <property type="match status" value="1"/>
</dbReference>
<dbReference type="OrthoDB" id="2490855at2"/>
<dbReference type="GO" id="GO:0043682">
    <property type="term" value="F:P-type divalent copper transporter activity"/>
    <property type="evidence" value="ECO:0007669"/>
    <property type="project" value="TreeGrafter"/>
</dbReference>
<comment type="similarity">
    <text evidence="2 10">Belongs to the cation transport ATPase (P-type) (TC 3.A.3) family. Type IB subfamily.</text>
</comment>
<dbReference type="Gene3D" id="3.40.50.1000">
    <property type="entry name" value="HAD superfamily/HAD-like"/>
    <property type="match status" value="1"/>
</dbReference>
<sequence>MSKIEPYTFYIDGMTCISCSKTLESYLREKLGNRINEFHVDVTTADPKKAIINLVVDQENDDQYEVWAEVKGYIDELFSCREYGYQPIKEEPSEEVQEENQQTNKLEKAKSFFTSHWFLGGVGCVSGLAVLILCLATSGLPLAVMSSLAAFSTLLTLILGANSYYDAWLKLTKAKTLTMDSLFALSTASILVVSIASLFVPWLPMMFEAGLLIYGFRHIGIAIEDTIKEKIGTAKFQDRAPKTVRKKTGQGFDEIKLDKINVDDVIIVYPGETIPLDGICEDESLIYKTIDTGAILPQYFPPQTEVLAGMRLADNEKPLAIRVTKTKSESYLARLDKAIEISALEKAPIEIKTGQLLTYFIPAVIALAVASGVIIGIFFPAAVAIQCAVSVLVSACPCTLGLITPLAVKTGMHKAAEHGVQFKSAKTLQQAEQIDTVIFDLNGTLTTGVPSVKELYLFEESNLSKTEFLSYCAALEKQSSHPIGKAIYSYANQFNIEDVEADFLDHSHHSGISGKIINKDYVIGSMTVMQEKGMKIPLKFKQPNLQAGDQIVYVARNNIAIGFLVITDPLRDDAYCTIRALKAMGKEICLCTGADEETAHRYAQALGIKTVYANCIASSLQRKENHHSKTSYINALKQKGRKVAMIGDAGNDTPAITASDLGIAVVSDGSDILTQQAAGIVIHNGALLSIASAFAVSKQTVSNINQNLVMSLIYNLGSILVSGGLLVAIGLTLNPVIGVALMIFQACMILMNVYRFKQQPLEHLQLEKKQYQEASSPRESSHAKMNTYKSEYSKDSLCEQEPPHIKPVKTSAPSFWNYCMPKGASTEEEEKEELLLFGNRKDESILNSANCSSKC</sequence>
<dbReference type="InterPro" id="IPR023299">
    <property type="entry name" value="ATPase_P-typ_cyto_dom_N"/>
</dbReference>
<keyword evidence="9 10" id="KW-0472">Membrane</keyword>
<keyword evidence="4 10" id="KW-0479">Metal-binding</keyword>
<organism evidence="13 15">
    <name type="scientific">Fluoribacter gormanii</name>
    <dbReference type="NCBI Taxonomy" id="464"/>
    <lineage>
        <taxon>Bacteria</taxon>
        <taxon>Pseudomonadati</taxon>
        <taxon>Pseudomonadota</taxon>
        <taxon>Gammaproteobacteria</taxon>
        <taxon>Legionellales</taxon>
        <taxon>Legionellaceae</taxon>
        <taxon>Fluoribacter</taxon>
    </lineage>
</organism>
<dbReference type="InterPro" id="IPR023298">
    <property type="entry name" value="ATPase_P-typ_TM_dom_sf"/>
</dbReference>
<accession>A0A377GFC2</accession>
<dbReference type="Gene3D" id="2.70.150.10">
    <property type="entry name" value="Calcium-transporting ATPase, cytoplasmic transduction domain A"/>
    <property type="match status" value="1"/>
</dbReference>
<feature type="transmembrane region" description="Helical" evidence="10">
    <location>
        <begin position="356"/>
        <end position="377"/>
    </location>
</feature>
<evidence type="ECO:0000313" key="12">
    <source>
        <dbReference type="EMBL" id="SIR65581.1"/>
    </source>
</evidence>
<dbReference type="NCBIfam" id="TIGR01525">
    <property type="entry name" value="ATPase-IB_hvy"/>
    <property type="match status" value="1"/>
</dbReference>
<dbReference type="GO" id="GO:0005507">
    <property type="term" value="F:copper ion binding"/>
    <property type="evidence" value="ECO:0007669"/>
    <property type="project" value="TreeGrafter"/>
</dbReference>
<dbReference type="RefSeq" id="WP_058468767.1">
    <property type="nucleotide sequence ID" value="NZ_CAAAIX010000017.1"/>
</dbReference>
<name>A0A377GFC2_9GAMM</name>
<keyword evidence="13" id="KW-0378">Hydrolase</keyword>
<dbReference type="EMBL" id="UGGV01000001">
    <property type="protein sequence ID" value="STO23509.1"/>
    <property type="molecule type" value="Genomic_DNA"/>
</dbReference>
<dbReference type="SUPFAM" id="SSF81665">
    <property type="entry name" value="Calcium ATPase, transmembrane domain M"/>
    <property type="match status" value="1"/>
</dbReference>
<feature type="transmembrane region" description="Helical" evidence="10">
    <location>
        <begin position="142"/>
        <end position="161"/>
    </location>
</feature>
<feature type="transmembrane region" description="Helical" evidence="10">
    <location>
        <begin position="735"/>
        <end position="754"/>
    </location>
</feature>
<evidence type="ECO:0000259" key="11">
    <source>
        <dbReference type="Pfam" id="PF00122"/>
    </source>
</evidence>
<dbReference type="PANTHER" id="PTHR43520">
    <property type="entry name" value="ATP7, ISOFORM B"/>
    <property type="match status" value="1"/>
</dbReference>
<dbReference type="GO" id="GO:0005524">
    <property type="term" value="F:ATP binding"/>
    <property type="evidence" value="ECO:0007669"/>
    <property type="project" value="UniProtKB-UniRule"/>
</dbReference>
<dbReference type="AlphaFoldDB" id="A0A377GFC2"/>
<evidence type="ECO:0000313" key="15">
    <source>
        <dbReference type="Proteomes" id="UP000254374"/>
    </source>
</evidence>
<feature type="transmembrane region" description="Helical" evidence="10">
    <location>
        <begin position="181"/>
        <end position="203"/>
    </location>
</feature>
<feature type="domain" description="P-type ATPase A" evidence="11">
    <location>
        <begin position="240"/>
        <end position="339"/>
    </location>
</feature>
<dbReference type="EMBL" id="FTNL01000018">
    <property type="protein sequence ID" value="SIR65581.1"/>
    <property type="molecule type" value="Genomic_DNA"/>
</dbReference>
<keyword evidence="7" id="KW-1278">Translocase</keyword>
<evidence type="ECO:0000256" key="10">
    <source>
        <dbReference type="RuleBase" id="RU362081"/>
    </source>
</evidence>
<evidence type="ECO:0000256" key="9">
    <source>
        <dbReference type="ARBA" id="ARBA00023136"/>
    </source>
</evidence>
<evidence type="ECO:0000256" key="7">
    <source>
        <dbReference type="ARBA" id="ARBA00022967"/>
    </source>
</evidence>
<dbReference type="InterPro" id="IPR008250">
    <property type="entry name" value="ATPase_P-typ_transduc_dom_A_sf"/>
</dbReference>
<evidence type="ECO:0000256" key="2">
    <source>
        <dbReference type="ARBA" id="ARBA00006024"/>
    </source>
</evidence>
<keyword evidence="5 10" id="KW-0547">Nucleotide-binding</keyword>